<accession>A0A485LDI4</accession>
<dbReference type="EMBL" id="CAADRA010006738">
    <property type="protein sequence ID" value="VFT96516.1"/>
    <property type="molecule type" value="Genomic_DNA"/>
</dbReference>
<dbReference type="OrthoDB" id="299997at2759"/>
<name>A0A485LDI4_9STRA</name>
<evidence type="ECO:0000313" key="4">
    <source>
        <dbReference type="Proteomes" id="UP000332933"/>
    </source>
</evidence>
<reference evidence="3 4" key="1">
    <citation type="submission" date="2019-03" db="EMBL/GenBank/DDBJ databases">
        <authorList>
            <person name="Gaulin E."/>
            <person name="Dumas B."/>
        </authorList>
    </citation>
    <scope>NUCLEOTIDE SEQUENCE [LARGE SCALE GENOMIC DNA]</scope>
    <source>
        <strain evidence="3">CBS 568.67</strain>
    </source>
</reference>
<feature type="domain" description="VWFA" evidence="1">
    <location>
        <begin position="64"/>
        <end position="250"/>
    </location>
</feature>
<reference evidence="2" key="2">
    <citation type="submission" date="2019-06" db="EMBL/GenBank/DDBJ databases">
        <title>Genomics analysis of Aphanomyces spp. identifies a new class of oomycete effector associated with host adaptation.</title>
        <authorList>
            <person name="Gaulin E."/>
        </authorList>
    </citation>
    <scope>NUCLEOTIDE SEQUENCE</scope>
    <source>
        <strain evidence="2">CBS 578.67</strain>
    </source>
</reference>
<evidence type="ECO:0000259" key="1">
    <source>
        <dbReference type="PROSITE" id="PS50234"/>
    </source>
</evidence>
<dbReference type="InterPro" id="IPR051266">
    <property type="entry name" value="CLCR"/>
</dbReference>
<dbReference type="SMART" id="SM00327">
    <property type="entry name" value="VWA"/>
    <property type="match status" value="1"/>
</dbReference>
<dbReference type="Pfam" id="PF00092">
    <property type="entry name" value="VWA"/>
    <property type="match status" value="1"/>
</dbReference>
<keyword evidence="4" id="KW-1185">Reference proteome</keyword>
<dbReference type="PANTHER" id="PTHR10579:SF43">
    <property type="entry name" value="ZINC FINGER (C3HC4-TYPE RING FINGER) FAMILY PROTEIN"/>
    <property type="match status" value="1"/>
</dbReference>
<protein>
    <submittedName>
        <fullName evidence="3">Aste57867_19818 protein</fullName>
    </submittedName>
</protein>
<dbReference type="PANTHER" id="PTHR10579">
    <property type="entry name" value="CALCIUM-ACTIVATED CHLORIDE CHANNEL REGULATOR"/>
    <property type="match status" value="1"/>
</dbReference>
<dbReference type="EMBL" id="VJMH01006715">
    <property type="protein sequence ID" value="KAF0688573.1"/>
    <property type="molecule type" value="Genomic_DNA"/>
</dbReference>
<organism evidence="3 4">
    <name type="scientific">Aphanomyces stellatus</name>
    <dbReference type="NCBI Taxonomy" id="120398"/>
    <lineage>
        <taxon>Eukaryota</taxon>
        <taxon>Sar</taxon>
        <taxon>Stramenopiles</taxon>
        <taxon>Oomycota</taxon>
        <taxon>Saprolegniomycetes</taxon>
        <taxon>Saprolegniales</taxon>
        <taxon>Verrucalvaceae</taxon>
        <taxon>Aphanomyces</taxon>
    </lineage>
</organism>
<dbReference type="InterPro" id="IPR036465">
    <property type="entry name" value="vWFA_dom_sf"/>
</dbReference>
<evidence type="ECO:0000313" key="2">
    <source>
        <dbReference type="EMBL" id="KAF0688573.1"/>
    </source>
</evidence>
<evidence type="ECO:0000313" key="3">
    <source>
        <dbReference type="EMBL" id="VFT96516.1"/>
    </source>
</evidence>
<dbReference type="PROSITE" id="PS50234">
    <property type="entry name" value="VWFA"/>
    <property type="match status" value="1"/>
</dbReference>
<dbReference type="AlphaFoldDB" id="A0A485LDI4"/>
<dbReference type="InterPro" id="IPR002035">
    <property type="entry name" value="VWF_A"/>
</dbReference>
<sequence length="512" mass="54846">MSPVPPPPAPVAAPPSNAAVRKTTIDLTSTAERAQVAAADATSLFVNCHLVAPPCDDAERKPIDVVVVLDRSGSMAGEKLTLCKKTLDFLAQQLGPQDRVALITYDTHVRTDVKLTKMSAHGKVLLANKVAAVTAGSMTNLSGGLLAGIEEIQTPRRADNDEPNPVQSVLLLTDGQANEGITTADGLAKMLAGVLAPTVSLHTFGYGSDHDATLLGRLADLGRGSYYFVQNVDRVALAFADCLGGLLSVVAQNIKVEVVAAPGVTIAAVKTKRPVAVVTDHVHMEVEMGDLFADETRDLLVHVTLQPRATPTTNALDTVELVEFRVRYANVLTSSLDKAASTVSIQRPVTVTDHALDEWVMLQKQRVEAAEAIETAQEHAARGDYMQSREVLQRRVASMQSHAAAMSSEGQTKLSYMLNDLAECQSNVANADIYRMRGAGRMQQKMQTTWMQRANDIEINESELDDEECAKPSGLNMFAAPQAAPAAPVGFSAAAPRNSAQRSMMKKAFNLK</sequence>
<dbReference type="SUPFAM" id="SSF53300">
    <property type="entry name" value="vWA-like"/>
    <property type="match status" value="1"/>
</dbReference>
<proteinExistence type="predicted"/>
<dbReference type="Proteomes" id="UP000332933">
    <property type="component" value="Unassembled WGS sequence"/>
</dbReference>
<dbReference type="Gene3D" id="3.40.50.410">
    <property type="entry name" value="von Willebrand factor, type A domain"/>
    <property type="match status" value="1"/>
</dbReference>
<gene>
    <name evidence="3" type="primary">Aste57867_19818</name>
    <name evidence="2" type="ORF">As57867_019753</name>
    <name evidence="3" type="ORF">ASTE57867_19818</name>
</gene>